<dbReference type="AlphaFoldDB" id="A0A9X0D816"/>
<dbReference type="Proteomes" id="UP001163046">
    <property type="component" value="Unassembled WGS sequence"/>
</dbReference>
<evidence type="ECO:0000256" key="1">
    <source>
        <dbReference type="SAM" id="MobiDB-lite"/>
    </source>
</evidence>
<dbReference type="OrthoDB" id="5406014at2759"/>
<protein>
    <submittedName>
        <fullName evidence="2">Uncharacterized protein</fullName>
    </submittedName>
</protein>
<feature type="compositionally biased region" description="Polar residues" evidence="1">
    <location>
        <begin position="155"/>
        <end position="196"/>
    </location>
</feature>
<evidence type="ECO:0000313" key="3">
    <source>
        <dbReference type="Proteomes" id="UP001163046"/>
    </source>
</evidence>
<feature type="region of interest" description="Disordered" evidence="1">
    <location>
        <begin position="147"/>
        <end position="210"/>
    </location>
</feature>
<reference evidence="2" key="1">
    <citation type="submission" date="2023-01" db="EMBL/GenBank/DDBJ databases">
        <title>Genome assembly of the deep-sea coral Lophelia pertusa.</title>
        <authorList>
            <person name="Herrera S."/>
            <person name="Cordes E."/>
        </authorList>
    </citation>
    <scope>NUCLEOTIDE SEQUENCE</scope>
    <source>
        <strain evidence="2">USNM1676648</strain>
        <tissue evidence="2">Polyp</tissue>
    </source>
</reference>
<accession>A0A9X0D816</accession>
<organism evidence="2 3">
    <name type="scientific">Desmophyllum pertusum</name>
    <dbReference type="NCBI Taxonomy" id="174260"/>
    <lineage>
        <taxon>Eukaryota</taxon>
        <taxon>Metazoa</taxon>
        <taxon>Cnidaria</taxon>
        <taxon>Anthozoa</taxon>
        <taxon>Hexacorallia</taxon>
        <taxon>Scleractinia</taxon>
        <taxon>Caryophylliina</taxon>
        <taxon>Caryophylliidae</taxon>
        <taxon>Desmophyllum</taxon>
    </lineage>
</organism>
<name>A0A9X0D816_9CNID</name>
<keyword evidence="3" id="KW-1185">Reference proteome</keyword>
<dbReference type="EMBL" id="MU825419">
    <property type="protein sequence ID" value="KAJ7390240.1"/>
    <property type="molecule type" value="Genomic_DNA"/>
</dbReference>
<evidence type="ECO:0000313" key="2">
    <source>
        <dbReference type="EMBL" id="KAJ7390240.1"/>
    </source>
</evidence>
<gene>
    <name evidence="2" type="ORF">OS493_026752</name>
</gene>
<feature type="region of interest" description="Disordered" evidence="1">
    <location>
        <begin position="312"/>
        <end position="336"/>
    </location>
</feature>
<proteinExistence type="predicted"/>
<comment type="caution">
    <text evidence="2">The sequence shown here is derived from an EMBL/GenBank/DDBJ whole genome shotgun (WGS) entry which is preliminary data.</text>
</comment>
<sequence>MSGNFLVVKMMVEVLRGTARATELNKVNNDGMQPLIAAFLRTDRLCAQYLVKRAGSSVSSVLKYLRALQNGSIKFCTSSSPLFSNSSRGNFHIAFEQTRKRFVQFTEDDIFEFLFAKDEDTSDTQTTESHELKLDINNNSTAQQRVLLSRRSGSRKQGSISSFPSQRPTSAETIMSNTSETNTLGDPVNNTSTSRSFMRERSTQGSGISSRTSVQKLMILYAEQNSPSYRHGLPIRRYTPPKPELFNESSGDFDSRRSSLLPGNESDRRFQAFADSMAGPSPGLLGESLMDQQLRMKYARNSRATSMQVPRLPSLSNAGRGRVKRTRSSTIVSVKL</sequence>